<dbReference type="InterPro" id="IPR001810">
    <property type="entry name" value="F-box_dom"/>
</dbReference>
<sequence>MQAPDGAADCGSNIAQLPELALDTIFGMLDAQSLAAVSQACSAWQRRVASCPQLYRTAFWQRFGNKAEGGWWPFFECREQLYGHRDWQHLYQATLWAEGVCEERVLREALRRQLYHREQYQKTLEANRQVVTVCERSLAKAQASLERHLSPRGLLPFGRREGFTRASLRTDVEHWQRELAGEQATVRGLEPLEAQAVAKVQRIQARLRALAARRQALREARLDLDLADAPAMLRSMVDKFALPRLRARVATAYMFYDKAAHAVK</sequence>
<dbReference type="SUPFAM" id="SSF81383">
    <property type="entry name" value="F-box domain"/>
    <property type="match status" value="1"/>
</dbReference>
<name>A0AAW1SCY9_9CHLO</name>
<comment type="caution">
    <text evidence="2">The sequence shown here is derived from an EMBL/GenBank/DDBJ whole genome shotgun (WGS) entry which is preliminary data.</text>
</comment>
<gene>
    <name evidence="2" type="ORF">WJX81_008482</name>
</gene>
<dbReference type="AlphaFoldDB" id="A0AAW1SCY9"/>
<organism evidence="2 3">
    <name type="scientific">Elliptochloris bilobata</name>
    <dbReference type="NCBI Taxonomy" id="381761"/>
    <lineage>
        <taxon>Eukaryota</taxon>
        <taxon>Viridiplantae</taxon>
        <taxon>Chlorophyta</taxon>
        <taxon>core chlorophytes</taxon>
        <taxon>Trebouxiophyceae</taxon>
        <taxon>Trebouxiophyceae incertae sedis</taxon>
        <taxon>Elliptochloris clade</taxon>
        <taxon>Elliptochloris</taxon>
    </lineage>
</organism>
<dbReference type="Gene3D" id="1.20.1280.50">
    <property type="match status" value="1"/>
</dbReference>
<protein>
    <recommendedName>
        <fullName evidence="1">F-box domain-containing protein</fullName>
    </recommendedName>
</protein>
<reference evidence="2 3" key="1">
    <citation type="journal article" date="2024" name="Nat. Commun.">
        <title>Phylogenomics reveals the evolutionary origins of lichenization in chlorophyte algae.</title>
        <authorList>
            <person name="Puginier C."/>
            <person name="Libourel C."/>
            <person name="Otte J."/>
            <person name="Skaloud P."/>
            <person name="Haon M."/>
            <person name="Grisel S."/>
            <person name="Petersen M."/>
            <person name="Berrin J.G."/>
            <person name="Delaux P.M."/>
            <person name="Dal Grande F."/>
            <person name="Keller J."/>
        </authorList>
    </citation>
    <scope>NUCLEOTIDE SEQUENCE [LARGE SCALE GENOMIC DNA]</scope>
    <source>
        <strain evidence="2 3">SAG 245.80</strain>
    </source>
</reference>
<dbReference type="Proteomes" id="UP001445335">
    <property type="component" value="Unassembled WGS sequence"/>
</dbReference>
<dbReference type="InterPro" id="IPR036047">
    <property type="entry name" value="F-box-like_dom_sf"/>
</dbReference>
<evidence type="ECO:0000313" key="3">
    <source>
        <dbReference type="Proteomes" id="UP001445335"/>
    </source>
</evidence>
<accession>A0AAW1SCY9</accession>
<evidence type="ECO:0000313" key="2">
    <source>
        <dbReference type="EMBL" id="KAK9843837.1"/>
    </source>
</evidence>
<evidence type="ECO:0000259" key="1">
    <source>
        <dbReference type="PROSITE" id="PS50181"/>
    </source>
</evidence>
<dbReference type="PROSITE" id="PS50181">
    <property type="entry name" value="FBOX"/>
    <property type="match status" value="1"/>
</dbReference>
<feature type="domain" description="F-box" evidence="1">
    <location>
        <begin position="11"/>
        <end position="63"/>
    </location>
</feature>
<dbReference type="EMBL" id="JALJOU010000005">
    <property type="protein sequence ID" value="KAK9843837.1"/>
    <property type="molecule type" value="Genomic_DNA"/>
</dbReference>
<dbReference type="Pfam" id="PF12937">
    <property type="entry name" value="F-box-like"/>
    <property type="match status" value="1"/>
</dbReference>
<proteinExistence type="predicted"/>
<keyword evidence="3" id="KW-1185">Reference proteome</keyword>